<sequence>MKKVLERLYHHEELDRQESRNLMLEIAEEKYNELQLASLLTVFRMRPISFEEFSGFRDAILERMIAVDYDRSQLIDMCGTGGDGKDTFNISTLASVIVAGAGYKVAKHGNGAISSVCGSSNVIQGIGYKFTNDADIIKNQLDNFNITFMHAPLFHAALKPLGPVRRGIGVKTFFNMMGPLVNPTKPKQQVAGVYSLEIMPFYKYIMEEEGMNFTIIHGLDGYDEVSLTDTTKIITENGESILEPEDFNKSKLKQSDIYGAETIDDTIKIFERILKNEGTSEQNDVVLTNAAIGIQAFDRSKSYATCYAEAEESLQSGKARKNLQNLIDSIKY</sequence>
<evidence type="ECO:0000256" key="2">
    <source>
        <dbReference type="ARBA" id="ARBA00022679"/>
    </source>
</evidence>
<dbReference type="InterPro" id="IPR036320">
    <property type="entry name" value="Glycosyl_Trfase_fam3_N_dom_sf"/>
</dbReference>
<gene>
    <name evidence="3 6" type="primary">trpD</name>
    <name evidence="6" type="ORF">GCM10007940_39110</name>
</gene>
<keyword evidence="7" id="KW-1185">Reference proteome</keyword>
<dbReference type="SUPFAM" id="SSF52418">
    <property type="entry name" value="Nucleoside phosphorylase/phosphoribosyltransferase catalytic domain"/>
    <property type="match status" value="1"/>
</dbReference>
<keyword evidence="3" id="KW-0822">Tryptophan biosynthesis</keyword>
<dbReference type="AlphaFoldDB" id="A0AA37SX48"/>
<comment type="subunit">
    <text evidence="3">Homodimer.</text>
</comment>
<feature type="binding site" evidence="3">
    <location>
        <begin position="82"/>
        <end position="83"/>
    </location>
    <ligand>
        <name>5-phospho-alpha-D-ribose 1-diphosphate</name>
        <dbReference type="ChEBI" id="CHEBI:58017"/>
    </ligand>
</feature>
<proteinExistence type="inferred from homology"/>
<dbReference type="RefSeq" id="WP_235292002.1">
    <property type="nucleotide sequence ID" value="NZ_BSOH01000027.1"/>
</dbReference>
<evidence type="ECO:0000259" key="5">
    <source>
        <dbReference type="Pfam" id="PF02885"/>
    </source>
</evidence>
<feature type="binding site" evidence="3">
    <location>
        <begin position="107"/>
        <end position="115"/>
    </location>
    <ligand>
        <name>5-phospho-alpha-D-ribose 1-diphosphate</name>
        <dbReference type="ChEBI" id="CHEBI:58017"/>
    </ligand>
</feature>
<feature type="binding site" evidence="3">
    <location>
        <position position="110"/>
    </location>
    <ligand>
        <name>anthranilate</name>
        <dbReference type="ChEBI" id="CHEBI:16567"/>
        <label>1</label>
    </ligand>
</feature>
<keyword evidence="3" id="KW-0460">Magnesium</keyword>
<dbReference type="GO" id="GO:0004048">
    <property type="term" value="F:anthranilate phosphoribosyltransferase activity"/>
    <property type="evidence" value="ECO:0007669"/>
    <property type="project" value="UniProtKB-UniRule"/>
</dbReference>
<reference evidence="6" key="2">
    <citation type="submission" date="2023-01" db="EMBL/GenBank/DDBJ databases">
        <title>Draft genome sequence of Portibacter lacus strain NBRC 108769.</title>
        <authorList>
            <person name="Sun Q."/>
            <person name="Mori K."/>
        </authorList>
    </citation>
    <scope>NUCLEOTIDE SEQUENCE</scope>
    <source>
        <strain evidence="6">NBRC 108769</strain>
    </source>
</reference>
<dbReference type="NCBIfam" id="TIGR01245">
    <property type="entry name" value="trpD"/>
    <property type="match status" value="1"/>
</dbReference>
<comment type="cofactor">
    <cofactor evidence="3">
        <name>Mg(2+)</name>
        <dbReference type="ChEBI" id="CHEBI:18420"/>
    </cofactor>
    <text evidence="3">Binds 2 magnesium ions per monomer.</text>
</comment>
<dbReference type="Proteomes" id="UP001156666">
    <property type="component" value="Unassembled WGS sequence"/>
</dbReference>
<dbReference type="InterPro" id="IPR000312">
    <property type="entry name" value="Glycosyl_Trfase_fam3"/>
</dbReference>
<dbReference type="InterPro" id="IPR017459">
    <property type="entry name" value="Glycosyl_Trfase_fam3_N_dom"/>
</dbReference>
<evidence type="ECO:0000313" key="7">
    <source>
        <dbReference type="Proteomes" id="UP001156666"/>
    </source>
</evidence>
<keyword evidence="1 3" id="KW-0328">Glycosyltransferase</keyword>
<feature type="binding site" evidence="3">
    <location>
        <position position="87"/>
    </location>
    <ligand>
        <name>5-phospho-alpha-D-ribose 1-diphosphate</name>
        <dbReference type="ChEBI" id="CHEBI:58017"/>
    </ligand>
</feature>
<dbReference type="InterPro" id="IPR005940">
    <property type="entry name" value="Anthranilate_Pribosyl_Tfrase"/>
</dbReference>
<comment type="catalytic activity">
    <reaction evidence="3">
        <text>N-(5-phospho-beta-D-ribosyl)anthranilate + diphosphate = 5-phospho-alpha-D-ribose 1-diphosphate + anthranilate</text>
        <dbReference type="Rhea" id="RHEA:11768"/>
        <dbReference type="ChEBI" id="CHEBI:16567"/>
        <dbReference type="ChEBI" id="CHEBI:18277"/>
        <dbReference type="ChEBI" id="CHEBI:33019"/>
        <dbReference type="ChEBI" id="CHEBI:58017"/>
        <dbReference type="EC" id="2.4.2.18"/>
    </reaction>
</comment>
<keyword evidence="3" id="KW-0057">Aromatic amino acid biosynthesis</keyword>
<evidence type="ECO:0000259" key="4">
    <source>
        <dbReference type="Pfam" id="PF00591"/>
    </source>
</evidence>
<evidence type="ECO:0000256" key="3">
    <source>
        <dbReference type="HAMAP-Rule" id="MF_00211"/>
    </source>
</evidence>
<feature type="domain" description="Glycosyl transferase family 3" evidence="4">
    <location>
        <begin position="72"/>
        <end position="319"/>
    </location>
</feature>
<dbReference type="Gene3D" id="1.20.970.10">
    <property type="entry name" value="Transferase, Pyrimidine Nucleoside Phosphorylase, Chain C"/>
    <property type="match status" value="1"/>
</dbReference>
<dbReference type="EMBL" id="BSOH01000027">
    <property type="protein sequence ID" value="GLR19295.1"/>
    <property type="molecule type" value="Genomic_DNA"/>
</dbReference>
<dbReference type="GO" id="GO:0000287">
    <property type="term" value="F:magnesium ion binding"/>
    <property type="evidence" value="ECO:0007669"/>
    <property type="project" value="UniProtKB-UniRule"/>
</dbReference>
<feature type="binding site" evidence="3">
    <location>
        <position position="224"/>
    </location>
    <ligand>
        <name>Mg(2+)</name>
        <dbReference type="ChEBI" id="CHEBI:18420"/>
        <label>2</label>
    </ligand>
</feature>
<keyword evidence="3" id="KW-0479">Metal-binding</keyword>
<dbReference type="PANTHER" id="PTHR43285">
    <property type="entry name" value="ANTHRANILATE PHOSPHORIBOSYLTRANSFERASE"/>
    <property type="match status" value="1"/>
</dbReference>
<feature type="binding site" evidence="3">
    <location>
        <position position="91"/>
    </location>
    <ligand>
        <name>Mg(2+)</name>
        <dbReference type="ChEBI" id="CHEBI:18420"/>
        <label>1</label>
    </ligand>
</feature>
<dbReference type="InterPro" id="IPR035902">
    <property type="entry name" value="Nuc_phospho_transferase"/>
</dbReference>
<feature type="binding site" evidence="3">
    <location>
        <position position="79"/>
    </location>
    <ligand>
        <name>anthranilate</name>
        <dbReference type="ChEBI" id="CHEBI:16567"/>
        <label>1</label>
    </ligand>
</feature>
<evidence type="ECO:0000313" key="6">
    <source>
        <dbReference type="EMBL" id="GLR19295.1"/>
    </source>
</evidence>
<feature type="binding site" evidence="3">
    <location>
        <position position="223"/>
    </location>
    <ligand>
        <name>Mg(2+)</name>
        <dbReference type="ChEBI" id="CHEBI:18420"/>
        <label>2</label>
    </ligand>
</feature>
<dbReference type="SUPFAM" id="SSF47648">
    <property type="entry name" value="Nucleoside phosphorylase/phosphoribosyltransferase N-terminal domain"/>
    <property type="match status" value="1"/>
</dbReference>
<feature type="binding site" evidence="3">
    <location>
        <position position="224"/>
    </location>
    <ligand>
        <name>Mg(2+)</name>
        <dbReference type="ChEBI" id="CHEBI:18420"/>
        <label>1</label>
    </ligand>
</feature>
<dbReference type="Pfam" id="PF00591">
    <property type="entry name" value="Glycos_transf_3"/>
    <property type="match status" value="1"/>
</dbReference>
<feature type="binding site" evidence="3">
    <location>
        <position position="79"/>
    </location>
    <ligand>
        <name>5-phospho-alpha-D-ribose 1-diphosphate</name>
        <dbReference type="ChEBI" id="CHEBI:58017"/>
    </ligand>
</feature>
<dbReference type="EC" id="2.4.2.18" evidence="3"/>
<dbReference type="PANTHER" id="PTHR43285:SF2">
    <property type="entry name" value="ANTHRANILATE PHOSPHORIBOSYLTRANSFERASE"/>
    <property type="match status" value="1"/>
</dbReference>
<comment type="function">
    <text evidence="3">Catalyzes the transfer of the phosphoribosyl group of 5-phosphorylribose-1-pyrophosphate (PRPP) to anthranilate to yield N-(5'-phosphoribosyl)-anthranilate (PRA).</text>
</comment>
<keyword evidence="3" id="KW-0028">Amino-acid biosynthesis</keyword>
<feature type="binding site" evidence="3">
    <location>
        <position position="119"/>
    </location>
    <ligand>
        <name>5-phospho-alpha-D-ribose 1-diphosphate</name>
        <dbReference type="ChEBI" id="CHEBI:58017"/>
    </ligand>
</feature>
<accession>A0AA37SX48</accession>
<comment type="caution">
    <text evidence="6">The sequence shown here is derived from an EMBL/GenBank/DDBJ whole genome shotgun (WGS) entry which is preliminary data.</text>
</comment>
<evidence type="ECO:0000256" key="1">
    <source>
        <dbReference type="ARBA" id="ARBA00022676"/>
    </source>
</evidence>
<dbReference type="GO" id="GO:0000162">
    <property type="term" value="P:L-tryptophan biosynthetic process"/>
    <property type="evidence" value="ECO:0007669"/>
    <property type="project" value="UniProtKB-UniRule"/>
</dbReference>
<comment type="caution">
    <text evidence="3">Lacks conserved residue(s) required for the propagation of feature annotation.</text>
</comment>
<comment type="similarity">
    <text evidence="3">Belongs to the anthranilate phosphoribosyltransferase family.</text>
</comment>
<feature type="binding site" evidence="3">
    <location>
        <begin position="89"/>
        <end position="92"/>
    </location>
    <ligand>
        <name>5-phospho-alpha-D-ribose 1-diphosphate</name>
        <dbReference type="ChEBI" id="CHEBI:58017"/>
    </ligand>
</feature>
<feature type="domain" description="Glycosyl transferase family 3 N-terminal" evidence="5">
    <location>
        <begin position="2"/>
        <end position="63"/>
    </location>
</feature>
<keyword evidence="2 3" id="KW-0808">Transferase</keyword>
<name>A0AA37SX48_9BACT</name>
<dbReference type="Gene3D" id="3.40.1030.10">
    <property type="entry name" value="Nucleoside phosphorylase/phosphoribosyltransferase catalytic domain"/>
    <property type="match status" value="1"/>
</dbReference>
<reference evidence="6" key="1">
    <citation type="journal article" date="2014" name="Int. J. Syst. Evol. Microbiol.">
        <title>Complete genome sequence of Corynebacterium casei LMG S-19264T (=DSM 44701T), isolated from a smear-ripened cheese.</title>
        <authorList>
            <consortium name="US DOE Joint Genome Institute (JGI-PGF)"/>
            <person name="Walter F."/>
            <person name="Albersmeier A."/>
            <person name="Kalinowski J."/>
            <person name="Ruckert C."/>
        </authorList>
    </citation>
    <scope>NUCLEOTIDE SEQUENCE</scope>
    <source>
        <strain evidence="6">NBRC 108769</strain>
    </source>
</reference>
<comment type="pathway">
    <text evidence="3">Amino-acid biosynthesis; L-tryptophan biosynthesis; L-tryptophan from chorismate: step 2/5.</text>
</comment>
<dbReference type="Pfam" id="PF02885">
    <property type="entry name" value="Glycos_trans_3N"/>
    <property type="match status" value="1"/>
</dbReference>
<dbReference type="HAMAP" id="MF_00211">
    <property type="entry name" value="TrpD"/>
    <property type="match status" value="1"/>
</dbReference>
<protein>
    <recommendedName>
        <fullName evidence="3">Anthranilate phosphoribosyltransferase</fullName>
        <ecNumber evidence="3">2.4.2.18</ecNumber>
    </recommendedName>
</protein>
<dbReference type="GO" id="GO:0005829">
    <property type="term" value="C:cytosol"/>
    <property type="evidence" value="ECO:0007669"/>
    <property type="project" value="TreeGrafter"/>
</dbReference>
<feature type="binding site" evidence="3">
    <location>
        <position position="165"/>
    </location>
    <ligand>
        <name>anthranilate</name>
        <dbReference type="ChEBI" id="CHEBI:16567"/>
        <label>2</label>
    </ligand>
</feature>
<organism evidence="6 7">
    <name type="scientific">Portibacter lacus</name>
    <dbReference type="NCBI Taxonomy" id="1099794"/>
    <lineage>
        <taxon>Bacteria</taxon>
        <taxon>Pseudomonadati</taxon>
        <taxon>Bacteroidota</taxon>
        <taxon>Saprospiria</taxon>
        <taxon>Saprospirales</taxon>
        <taxon>Haliscomenobacteraceae</taxon>
        <taxon>Portibacter</taxon>
    </lineage>
</organism>